<reference evidence="2" key="1">
    <citation type="submission" date="2020-07" db="EMBL/GenBank/DDBJ databases">
        <title>Huge and variable diversity of episymbiotic CPR bacteria and DPANN archaea in groundwater ecosystems.</title>
        <authorList>
            <person name="He C.Y."/>
            <person name="Keren R."/>
            <person name="Whittaker M."/>
            <person name="Farag I.F."/>
            <person name="Doudna J."/>
            <person name="Cate J.H.D."/>
            <person name="Banfield J.F."/>
        </authorList>
    </citation>
    <scope>NUCLEOTIDE SEQUENCE</scope>
    <source>
        <strain evidence="2">NC_groundwater_1520_Pr4_B-0.1um_53_5</strain>
    </source>
</reference>
<dbReference type="SUPFAM" id="SSF103515">
    <property type="entry name" value="Autotransporter"/>
    <property type="match status" value="1"/>
</dbReference>
<proteinExistence type="predicted"/>
<comment type="caution">
    <text evidence="2">The sequence shown here is derived from an EMBL/GenBank/DDBJ whole genome shotgun (WGS) entry which is preliminary data.</text>
</comment>
<accession>A0A933ID61</accession>
<sequence>MKIKFNILLILLAVLAAFGKSHATATRQESLPGISAFMLDDQDIFNQPSLTPFYYRAAIVDLSGDSSRITGQSSALLTYANREQTFGVIGLAVNYRSEAAQNLINYINPFVDTLGIDENLVDKIRDNGLGLNLPPIPQLGSEYDLIYARKLRDWTAGARAEHSFGQSSYSYSHVENQANCSVTGLTLGLGYDPSDAVRIDAGLSYGRLSFESSYTLSMPDPLSILNSTESLKSKGLGYLAFSSRAFLSLNEEMVLVPLVDFKYFDLGYDYAKNYTLVTAGGTDQSTELFLGCGWQYRADNRMTLLAGLGYGYQSRTIKDSMVYHSLQEKSIASYPSITAGVESNITGWLTVRVGAEKKILSQSFTTDFFDNTTLVEKTVTQPYDLALGLALKMRGLTMDLMLNPKLIYSGGNIASGSRNWPLTRASLVYRF</sequence>
<evidence type="ECO:0000313" key="2">
    <source>
        <dbReference type="EMBL" id="MBI4727194.1"/>
    </source>
</evidence>
<dbReference type="AlphaFoldDB" id="A0A933ID61"/>
<dbReference type="Proteomes" id="UP000736328">
    <property type="component" value="Unassembled WGS sequence"/>
</dbReference>
<dbReference type="EMBL" id="JACQXR010000108">
    <property type="protein sequence ID" value="MBI4727194.1"/>
    <property type="molecule type" value="Genomic_DNA"/>
</dbReference>
<evidence type="ECO:0000256" key="1">
    <source>
        <dbReference type="SAM" id="SignalP"/>
    </source>
</evidence>
<protein>
    <submittedName>
        <fullName evidence="2">Autotransporter domain-containing protein</fullName>
    </submittedName>
</protein>
<gene>
    <name evidence="2" type="ORF">HY768_08250</name>
</gene>
<dbReference type="InterPro" id="IPR036709">
    <property type="entry name" value="Autotransporte_beta_dom_sf"/>
</dbReference>
<dbReference type="Gene3D" id="2.40.128.130">
    <property type="entry name" value="Autotransporter beta-domain"/>
    <property type="match status" value="1"/>
</dbReference>
<feature type="signal peptide" evidence="1">
    <location>
        <begin position="1"/>
        <end position="23"/>
    </location>
</feature>
<feature type="chain" id="PRO_5037689692" evidence="1">
    <location>
        <begin position="24"/>
        <end position="431"/>
    </location>
</feature>
<evidence type="ECO:0000313" key="3">
    <source>
        <dbReference type="Proteomes" id="UP000736328"/>
    </source>
</evidence>
<keyword evidence="1" id="KW-0732">Signal</keyword>
<organism evidence="2 3">
    <name type="scientific">candidate division TA06 bacterium</name>
    <dbReference type="NCBI Taxonomy" id="2250710"/>
    <lineage>
        <taxon>Bacteria</taxon>
        <taxon>Bacteria division TA06</taxon>
    </lineage>
</organism>
<name>A0A933ID61_UNCT6</name>